<accession>A0A517ZJ96</accession>
<evidence type="ECO:0000259" key="4">
    <source>
        <dbReference type="Pfam" id="PF00930"/>
    </source>
</evidence>
<keyword evidence="1" id="KW-0645">Protease</keyword>
<gene>
    <name evidence="5" type="primary">ptpA</name>
    <name evidence="5" type="ORF">Mal52_10170</name>
</gene>
<dbReference type="InterPro" id="IPR029058">
    <property type="entry name" value="AB_hydrolase_fold"/>
</dbReference>
<dbReference type="PROSITE" id="PS00708">
    <property type="entry name" value="PRO_ENDOPEP_SER"/>
    <property type="match status" value="1"/>
</dbReference>
<dbReference type="InterPro" id="IPR001375">
    <property type="entry name" value="Peptidase_S9_cat"/>
</dbReference>
<evidence type="ECO:0000256" key="1">
    <source>
        <dbReference type="ARBA" id="ARBA00022670"/>
    </source>
</evidence>
<protein>
    <submittedName>
        <fullName evidence="5">Prolyl tripeptidyl peptidase</fullName>
        <ecNumber evidence="5">3.4.14.12</ecNumber>
    </submittedName>
</protein>
<dbReference type="Gene3D" id="3.40.50.1820">
    <property type="entry name" value="alpha/beta hydrolase"/>
    <property type="match status" value="1"/>
</dbReference>
<evidence type="ECO:0000313" key="5">
    <source>
        <dbReference type="EMBL" id="QDU42554.1"/>
    </source>
</evidence>
<dbReference type="PANTHER" id="PTHR11731">
    <property type="entry name" value="PROTEASE FAMILY S9B,C DIPEPTIDYL-PEPTIDASE IV-RELATED"/>
    <property type="match status" value="1"/>
</dbReference>
<dbReference type="PANTHER" id="PTHR11731:SF193">
    <property type="entry name" value="DIPEPTIDYL PEPTIDASE 9"/>
    <property type="match status" value="1"/>
</dbReference>
<dbReference type="SUPFAM" id="SSF82171">
    <property type="entry name" value="DPP6 N-terminal domain-like"/>
    <property type="match status" value="1"/>
</dbReference>
<dbReference type="EMBL" id="CP036276">
    <property type="protein sequence ID" value="QDU42554.1"/>
    <property type="molecule type" value="Genomic_DNA"/>
</dbReference>
<evidence type="ECO:0000313" key="6">
    <source>
        <dbReference type="Proteomes" id="UP000319383"/>
    </source>
</evidence>
<keyword evidence="6" id="KW-1185">Reference proteome</keyword>
<dbReference type="GO" id="GO:0008239">
    <property type="term" value="F:dipeptidyl-peptidase activity"/>
    <property type="evidence" value="ECO:0007669"/>
    <property type="project" value="TreeGrafter"/>
</dbReference>
<evidence type="ECO:0000259" key="3">
    <source>
        <dbReference type="Pfam" id="PF00326"/>
    </source>
</evidence>
<feature type="domain" description="Peptidase S9 prolyl oligopeptidase catalytic" evidence="3">
    <location>
        <begin position="540"/>
        <end position="724"/>
    </location>
</feature>
<dbReference type="GO" id="GO:0004252">
    <property type="term" value="F:serine-type endopeptidase activity"/>
    <property type="evidence" value="ECO:0007669"/>
    <property type="project" value="InterPro"/>
</dbReference>
<dbReference type="InterPro" id="IPR050278">
    <property type="entry name" value="Serine_Prot_S9B/DPPIV"/>
</dbReference>
<evidence type="ECO:0000256" key="2">
    <source>
        <dbReference type="ARBA" id="ARBA00022801"/>
    </source>
</evidence>
<organism evidence="5 6">
    <name type="scientific">Symmachiella dynata</name>
    <dbReference type="NCBI Taxonomy" id="2527995"/>
    <lineage>
        <taxon>Bacteria</taxon>
        <taxon>Pseudomonadati</taxon>
        <taxon>Planctomycetota</taxon>
        <taxon>Planctomycetia</taxon>
        <taxon>Planctomycetales</taxon>
        <taxon>Planctomycetaceae</taxon>
        <taxon>Symmachiella</taxon>
    </lineage>
</organism>
<dbReference type="InterPro" id="IPR002471">
    <property type="entry name" value="Pept_S9_AS"/>
</dbReference>
<dbReference type="InterPro" id="IPR002469">
    <property type="entry name" value="Peptidase_S9B_N"/>
</dbReference>
<dbReference type="Pfam" id="PF00326">
    <property type="entry name" value="Peptidase_S9"/>
    <property type="match status" value="1"/>
</dbReference>
<dbReference type="Pfam" id="PF00930">
    <property type="entry name" value="DPPIV_N"/>
    <property type="match status" value="1"/>
</dbReference>
<dbReference type="AlphaFoldDB" id="A0A517ZJ96"/>
<name>A0A517ZJ96_9PLAN</name>
<proteinExistence type="predicted"/>
<dbReference type="Gene3D" id="2.140.10.30">
    <property type="entry name" value="Dipeptidylpeptidase IV, N-terminal domain"/>
    <property type="match status" value="1"/>
</dbReference>
<dbReference type="GO" id="GO:0006508">
    <property type="term" value="P:proteolysis"/>
    <property type="evidence" value="ECO:0007669"/>
    <property type="project" value="UniProtKB-KW"/>
</dbReference>
<feature type="domain" description="Dipeptidylpeptidase IV N-terminal" evidence="4">
    <location>
        <begin position="142"/>
        <end position="451"/>
    </location>
</feature>
<keyword evidence="2 5" id="KW-0378">Hydrolase</keyword>
<dbReference type="SUPFAM" id="SSF53474">
    <property type="entry name" value="alpha/beta-Hydrolases"/>
    <property type="match status" value="1"/>
</dbReference>
<reference evidence="5 6" key="1">
    <citation type="submission" date="2019-02" db="EMBL/GenBank/DDBJ databases">
        <title>Deep-cultivation of Planctomycetes and their phenomic and genomic characterization uncovers novel biology.</title>
        <authorList>
            <person name="Wiegand S."/>
            <person name="Jogler M."/>
            <person name="Boedeker C."/>
            <person name="Pinto D."/>
            <person name="Vollmers J."/>
            <person name="Rivas-Marin E."/>
            <person name="Kohn T."/>
            <person name="Peeters S.H."/>
            <person name="Heuer A."/>
            <person name="Rast P."/>
            <person name="Oberbeckmann S."/>
            <person name="Bunk B."/>
            <person name="Jeske O."/>
            <person name="Meyerdierks A."/>
            <person name="Storesund J.E."/>
            <person name="Kallscheuer N."/>
            <person name="Luecker S."/>
            <person name="Lage O.M."/>
            <person name="Pohl T."/>
            <person name="Merkel B.J."/>
            <person name="Hornburger P."/>
            <person name="Mueller R.-W."/>
            <person name="Bruemmer F."/>
            <person name="Labrenz M."/>
            <person name="Spormann A.M."/>
            <person name="Op den Camp H."/>
            <person name="Overmann J."/>
            <person name="Amann R."/>
            <person name="Jetten M.S.M."/>
            <person name="Mascher T."/>
            <person name="Medema M.H."/>
            <person name="Devos D.P."/>
            <person name="Kaster A.-K."/>
            <person name="Ovreas L."/>
            <person name="Rohde M."/>
            <person name="Galperin M.Y."/>
            <person name="Jogler C."/>
        </authorList>
    </citation>
    <scope>NUCLEOTIDE SEQUENCE [LARGE SCALE GENOMIC DNA]</scope>
    <source>
        <strain evidence="5 6">Mal52</strain>
    </source>
</reference>
<dbReference type="RefSeq" id="WP_145374590.1">
    <property type="nucleotide sequence ID" value="NZ_CP036276.1"/>
</dbReference>
<dbReference type="EC" id="3.4.14.12" evidence="5"/>
<dbReference type="KEGG" id="sdyn:Mal52_10170"/>
<sequence>MRRSRLLWIFLTCVAIHQGTVADEIPAKKPITFDTVYGPHATLNPFRHPTPRFQWLPDGAHLLQTHRGQYTKVHAKTGDSSPLFDPTQLAQGLESLSDIDESTARKLANKSHLKFNPAYDAVLIPHTDRLYFAKLDGSFACRLTDAAGTAELAQFGPHGESVAFVRDNDLYTVDLATQAEQRLTTDGSQLIRNGKADWVYWEEVFHRQFRTFWYSGDGAQIVYLQFNDTPVAPFSIPNNVPDTQRIHEMRYPKAGTANPLVQVGIASLADATVRWVDLSAYPPEDRLVVRAGWLPDHQTVYLFLQNRAQTWLDLLVVDPSSTTPRRLFRETTAAWVNNLAPPHFLADGSFLWESERSGWRHLYHYTADGQLRRAVSAGPWEVSEVHFVDEPAGDVYFSAAKKSHLEDHLYRVSLDSGKPVQLTTADGSHRIRFSPSGGGYLDTHSSLERPPTTEIYNSDGQRIRELHKTDTSDLNEYQWSTHKTVSIETGDGGTLDGSLMLPADFDASRQYPIWIKVYGGPHYPTIRNRWTKTHRLFDEVLATSGIVILRVDPRSASGSSAQSAWTAYRRLGVNELRDLEHAIDWLKSKSWVDPQRIGLGGHSYGGFLTAFALTHSQSFAAGIAGAPVTDWRNYDTIYTERYMNTPAANPAGYDETSVVKAAKNLHGRLLLLHGMLDDNVHLQNTTQLVNALQRADKDFELMLYPRAKHGIHGAHYTRTTYNFIIKTMLPEQTPSQLQD</sequence>
<dbReference type="Proteomes" id="UP000319383">
    <property type="component" value="Chromosome"/>
</dbReference>